<name>A0A8J4Y2N1_CHIOP</name>
<sequence>MRILWPPKCPPNWLWLPRVERRVVAGGAQIVSLSLSTPPATTRLSPPLHTRVERRVVAGGAQIVSLSLSTPPATTRLSPPLHTVPVLRVFAWSILVVSARPQTKSRHGRVAKLDLGGAILVPKGPSRSPKPPGEVQGITPQHTTVAASSGAPTPQEQFLSQEVPRASQRHTVPPQAHHSTGRLVQAPHTLPQGLHRGGRLVTAPQCHGERDVALPYTATTHSWNSPFVTFTGSSNHRELPLSLAYLTLR</sequence>
<proteinExistence type="predicted"/>
<keyword evidence="2" id="KW-1185">Reference proteome</keyword>
<dbReference type="EMBL" id="JACEEZ010019639">
    <property type="protein sequence ID" value="KAG0715526.1"/>
    <property type="molecule type" value="Genomic_DNA"/>
</dbReference>
<evidence type="ECO:0000313" key="2">
    <source>
        <dbReference type="Proteomes" id="UP000770661"/>
    </source>
</evidence>
<comment type="caution">
    <text evidence="1">The sequence shown here is derived from an EMBL/GenBank/DDBJ whole genome shotgun (WGS) entry which is preliminary data.</text>
</comment>
<gene>
    <name evidence="1" type="ORF">GWK47_001277</name>
</gene>
<organism evidence="1 2">
    <name type="scientific">Chionoecetes opilio</name>
    <name type="common">Atlantic snow crab</name>
    <name type="synonym">Cancer opilio</name>
    <dbReference type="NCBI Taxonomy" id="41210"/>
    <lineage>
        <taxon>Eukaryota</taxon>
        <taxon>Metazoa</taxon>
        <taxon>Ecdysozoa</taxon>
        <taxon>Arthropoda</taxon>
        <taxon>Crustacea</taxon>
        <taxon>Multicrustacea</taxon>
        <taxon>Malacostraca</taxon>
        <taxon>Eumalacostraca</taxon>
        <taxon>Eucarida</taxon>
        <taxon>Decapoda</taxon>
        <taxon>Pleocyemata</taxon>
        <taxon>Brachyura</taxon>
        <taxon>Eubrachyura</taxon>
        <taxon>Majoidea</taxon>
        <taxon>Majidae</taxon>
        <taxon>Chionoecetes</taxon>
    </lineage>
</organism>
<protein>
    <submittedName>
        <fullName evidence="1">Uncharacterized protein</fullName>
    </submittedName>
</protein>
<accession>A0A8J4Y2N1</accession>
<reference evidence="1" key="1">
    <citation type="submission" date="2020-07" db="EMBL/GenBank/DDBJ databases">
        <title>The High-quality genome of the commercially important snow crab, Chionoecetes opilio.</title>
        <authorList>
            <person name="Jeong J.-H."/>
            <person name="Ryu S."/>
        </authorList>
    </citation>
    <scope>NUCLEOTIDE SEQUENCE</scope>
    <source>
        <strain evidence="1">MADBK_172401_WGS</strain>
        <tissue evidence="1">Digestive gland</tissue>
    </source>
</reference>
<dbReference type="AlphaFoldDB" id="A0A8J4Y2N1"/>
<dbReference type="Proteomes" id="UP000770661">
    <property type="component" value="Unassembled WGS sequence"/>
</dbReference>
<evidence type="ECO:0000313" key="1">
    <source>
        <dbReference type="EMBL" id="KAG0715526.1"/>
    </source>
</evidence>